<evidence type="ECO:0000256" key="8">
    <source>
        <dbReference type="ARBA" id="ARBA00022741"/>
    </source>
</evidence>
<evidence type="ECO:0000256" key="7">
    <source>
        <dbReference type="ARBA" id="ARBA00022679"/>
    </source>
</evidence>
<dbReference type="Gramene" id="Mp3g21830.1">
    <property type="protein sequence ID" value="Mp3g21830.1.cds"/>
    <property type="gene ID" value="Mp3g21830"/>
</dbReference>
<comment type="catalytic activity">
    <reaction evidence="12">
        <text>shikimate + ATP = 3-phosphoshikimate + ADP + H(+)</text>
        <dbReference type="Rhea" id="RHEA:13121"/>
        <dbReference type="ChEBI" id="CHEBI:15378"/>
        <dbReference type="ChEBI" id="CHEBI:30616"/>
        <dbReference type="ChEBI" id="CHEBI:36208"/>
        <dbReference type="ChEBI" id="CHEBI:145989"/>
        <dbReference type="ChEBI" id="CHEBI:456216"/>
        <dbReference type="EC" id="2.7.1.71"/>
    </reaction>
</comment>
<evidence type="ECO:0000256" key="1">
    <source>
        <dbReference type="ARBA" id="ARBA00002641"/>
    </source>
</evidence>
<dbReference type="HAMAP" id="MF_00109">
    <property type="entry name" value="Shikimate_kinase"/>
    <property type="match status" value="1"/>
</dbReference>
<keyword evidence="8" id="KW-0547">Nucleotide-binding</keyword>
<keyword evidence="9" id="KW-0418">Kinase</keyword>
<dbReference type="CDD" id="cd00464">
    <property type="entry name" value="SK"/>
    <property type="match status" value="1"/>
</dbReference>
<protein>
    <recommendedName>
        <fullName evidence="5">shikimate kinase</fullName>
        <ecNumber evidence="5">2.7.1.71</ecNumber>
    </recommendedName>
</protein>
<dbReference type="PRINTS" id="PR01100">
    <property type="entry name" value="SHIKIMTKNASE"/>
</dbReference>
<dbReference type="Pfam" id="PF01202">
    <property type="entry name" value="SKI"/>
    <property type="match status" value="1"/>
</dbReference>
<dbReference type="InterPro" id="IPR027417">
    <property type="entry name" value="P-loop_NTPase"/>
</dbReference>
<dbReference type="GO" id="GO:0009507">
    <property type="term" value="C:chloroplast"/>
    <property type="evidence" value="ECO:0000318"/>
    <property type="project" value="GO_Central"/>
</dbReference>
<evidence type="ECO:0000313" key="14">
    <source>
        <dbReference type="Proteomes" id="UP000244005"/>
    </source>
</evidence>
<organism evidence="13 14">
    <name type="scientific">Marchantia polymorpha</name>
    <name type="common">Common liverwort</name>
    <name type="synonym">Marchantia aquatica</name>
    <dbReference type="NCBI Taxonomy" id="3197"/>
    <lineage>
        <taxon>Eukaryota</taxon>
        <taxon>Viridiplantae</taxon>
        <taxon>Streptophyta</taxon>
        <taxon>Embryophyta</taxon>
        <taxon>Marchantiophyta</taxon>
        <taxon>Marchantiopsida</taxon>
        <taxon>Marchantiidae</taxon>
        <taxon>Marchantiales</taxon>
        <taxon>Marchantiaceae</taxon>
        <taxon>Marchantia</taxon>
    </lineage>
</organism>
<sequence length="337" mass="36451">MAAMSNPCAPMGARVGGSPLSSGCSSSALRFNVKSAKSVSFSFGEVLGCDGGAPLSIGIKTRVVPWRTLKLQSPAPSSDQHSSSTALRCLGTLGQNTLKALVDEATGTSTDEKQYSLELQEDEELLKKKAALVVQQLAGSCIFLVGMMGSGKTTVGKHVSEALGYYFFDSDKLVEESRGKTVAEMFRYGREEEFRNAESEVLEQLSSMVRLVVATGGGAVVRPENWSYLRHGITVWLDVPVDSLAERVVAVGCHSRPLLGVQAHDSAYKQALERLTHILQERADFYASADAVVSVEELARKRGQDINSITPTMIAVQVLEEISKMLERGDRDPSLQY</sequence>
<evidence type="ECO:0000256" key="6">
    <source>
        <dbReference type="ARBA" id="ARBA00022605"/>
    </source>
</evidence>
<dbReference type="UniPathway" id="UPA00053">
    <property type="reaction ID" value="UER00088"/>
</dbReference>
<keyword evidence="14" id="KW-1185">Reference proteome</keyword>
<dbReference type="GO" id="GO:0008652">
    <property type="term" value="P:amino acid biosynthetic process"/>
    <property type="evidence" value="ECO:0007669"/>
    <property type="project" value="UniProtKB-KW"/>
</dbReference>
<accession>A0A2R6WHT5</accession>
<dbReference type="AlphaFoldDB" id="A0A2R6WHT5"/>
<evidence type="ECO:0000256" key="4">
    <source>
        <dbReference type="ARBA" id="ARBA00006997"/>
    </source>
</evidence>
<comment type="function">
    <text evidence="1">Catalyzes the specific phosphorylation of the 3-hydroxyl group of shikimic acid using ATP as a cosubstrate.</text>
</comment>
<keyword evidence="10" id="KW-0067">ATP-binding</keyword>
<dbReference type="Proteomes" id="UP000244005">
    <property type="component" value="Unassembled WGS sequence"/>
</dbReference>
<keyword evidence="6" id="KW-0028">Amino-acid biosynthesis</keyword>
<evidence type="ECO:0000313" key="13">
    <source>
        <dbReference type="EMBL" id="PTQ33401.1"/>
    </source>
</evidence>
<comment type="similarity">
    <text evidence="4">Belongs to the shikimate kinase family.</text>
</comment>
<dbReference type="PANTHER" id="PTHR21087">
    <property type="entry name" value="SHIKIMATE KINASE"/>
    <property type="match status" value="1"/>
</dbReference>
<evidence type="ECO:0000256" key="9">
    <source>
        <dbReference type="ARBA" id="ARBA00022777"/>
    </source>
</evidence>
<keyword evidence="7" id="KW-0808">Transferase</keyword>
<dbReference type="InterPro" id="IPR031322">
    <property type="entry name" value="Shikimate/glucono_kinase"/>
</dbReference>
<dbReference type="PROSITE" id="PS01128">
    <property type="entry name" value="SHIKIMATE_KINASE"/>
    <property type="match status" value="1"/>
</dbReference>
<comment type="subcellular location">
    <subcellularLocation>
        <location evidence="2">Plastid</location>
        <location evidence="2">Chloroplast</location>
    </subcellularLocation>
</comment>
<evidence type="ECO:0000256" key="2">
    <source>
        <dbReference type="ARBA" id="ARBA00004229"/>
    </source>
</evidence>
<evidence type="ECO:0000256" key="12">
    <source>
        <dbReference type="ARBA" id="ARBA00048567"/>
    </source>
</evidence>
<keyword evidence="11" id="KW-0057">Aromatic amino acid biosynthesis</keyword>
<dbReference type="FunFam" id="3.40.50.300:FF:001033">
    <property type="entry name" value="Shikimate kinase 2, chloroplastic"/>
    <property type="match status" value="1"/>
</dbReference>
<dbReference type="SUPFAM" id="SSF52540">
    <property type="entry name" value="P-loop containing nucleoside triphosphate hydrolases"/>
    <property type="match status" value="1"/>
</dbReference>
<dbReference type="GO" id="GO:0005524">
    <property type="term" value="F:ATP binding"/>
    <property type="evidence" value="ECO:0007669"/>
    <property type="project" value="UniProtKB-KW"/>
</dbReference>
<evidence type="ECO:0000256" key="10">
    <source>
        <dbReference type="ARBA" id="ARBA00022840"/>
    </source>
</evidence>
<evidence type="ECO:0000256" key="3">
    <source>
        <dbReference type="ARBA" id="ARBA00004842"/>
    </source>
</evidence>
<gene>
    <name evidence="13" type="ORF">MARPO_0089s0033</name>
</gene>
<dbReference type="Gene3D" id="3.40.50.300">
    <property type="entry name" value="P-loop containing nucleotide triphosphate hydrolases"/>
    <property type="match status" value="1"/>
</dbReference>
<proteinExistence type="inferred from homology"/>
<dbReference type="EMBL" id="KZ772761">
    <property type="protein sequence ID" value="PTQ33401.1"/>
    <property type="molecule type" value="Genomic_DNA"/>
</dbReference>
<evidence type="ECO:0000256" key="5">
    <source>
        <dbReference type="ARBA" id="ARBA00012154"/>
    </source>
</evidence>
<comment type="pathway">
    <text evidence="3">Metabolic intermediate biosynthesis; chorismate biosynthesis; chorismate from D-erythrose 4-phosphate and phosphoenolpyruvate: step 5/7.</text>
</comment>
<dbReference type="InterPro" id="IPR023000">
    <property type="entry name" value="Shikimate_kinase_CS"/>
</dbReference>
<evidence type="ECO:0000256" key="11">
    <source>
        <dbReference type="ARBA" id="ARBA00023141"/>
    </source>
</evidence>
<name>A0A2R6WHT5_MARPO</name>
<dbReference type="GO" id="GO:0009073">
    <property type="term" value="P:aromatic amino acid family biosynthetic process"/>
    <property type="evidence" value="ECO:0007669"/>
    <property type="project" value="UniProtKB-KW"/>
</dbReference>
<dbReference type="EC" id="2.7.1.71" evidence="5"/>
<dbReference type="OrthoDB" id="197068at2759"/>
<dbReference type="GO" id="GO:0009423">
    <property type="term" value="P:chorismate biosynthetic process"/>
    <property type="evidence" value="ECO:0007669"/>
    <property type="project" value="UniProtKB-UniPathway"/>
</dbReference>
<dbReference type="InterPro" id="IPR000623">
    <property type="entry name" value="Shikimate_kinase/TSH1"/>
</dbReference>
<dbReference type="PANTHER" id="PTHR21087:SF16">
    <property type="entry name" value="SHIKIMATE KINASE 1, CHLOROPLASTIC"/>
    <property type="match status" value="1"/>
</dbReference>
<reference evidence="14" key="1">
    <citation type="journal article" date="2017" name="Cell">
        <title>Insights into land plant evolution garnered from the Marchantia polymorpha genome.</title>
        <authorList>
            <person name="Bowman J.L."/>
            <person name="Kohchi T."/>
            <person name="Yamato K.T."/>
            <person name="Jenkins J."/>
            <person name="Shu S."/>
            <person name="Ishizaki K."/>
            <person name="Yamaoka S."/>
            <person name="Nishihama R."/>
            <person name="Nakamura Y."/>
            <person name="Berger F."/>
            <person name="Adam C."/>
            <person name="Aki S.S."/>
            <person name="Althoff F."/>
            <person name="Araki T."/>
            <person name="Arteaga-Vazquez M.A."/>
            <person name="Balasubrmanian S."/>
            <person name="Barry K."/>
            <person name="Bauer D."/>
            <person name="Boehm C.R."/>
            <person name="Briginshaw L."/>
            <person name="Caballero-Perez J."/>
            <person name="Catarino B."/>
            <person name="Chen F."/>
            <person name="Chiyoda S."/>
            <person name="Chovatia M."/>
            <person name="Davies K.M."/>
            <person name="Delmans M."/>
            <person name="Demura T."/>
            <person name="Dierschke T."/>
            <person name="Dolan L."/>
            <person name="Dorantes-Acosta A.E."/>
            <person name="Eklund D.M."/>
            <person name="Florent S.N."/>
            <person name="Flores-Sandoval E."/>
            <person name="Fujiyama A."/>
            <person name="Fukuzawa H."/>
            <person name="Galik B."/>
            <person name="Grimanelli D."/>
            <person name="Grimwood J."/>
            <person name="Grossniklaus U."/>
            <person name="Hamada T."/>
            <person name="Haseloff J."/>
            <person name="Hetherington A.J."/>
            <person name="Higo A."/>
            <person name="Hirakawa Y."/>
            <person name="Hundley H.N."/>
            <person name="Ikeda Y."/>
            <person name="Inoue K."/>
            <person name="Inoue S.I."/>
            <person name="Ishida S."/>
            <person name="Jia Q."/>
            <person name="Kakita M."/>
            <person name="Kanazawa T."/>
            <person name="Kawai Y."/>
            <person name="Kawashima T."/>
            <person name="Kennedy M."/>
            <person name="Kinose K."/>
            <person name="Kinoshita T."/>
            <person name="Kohara Y."/>
            <person name="Koide E."/>
            <person name="Komatsu K."/>
            <person name="Kopischke S."/>
            <person name="Kubo M."/>
            <person name="Kyozuka J."/>
            <person name="Lagercrantz U."/>
            <person name="Lin S.S."/>
            <person name="Lindquist E."/>
            <person name="Lipzen A.M."/>
            <person name="Lu C.W."/>
            <person name="De Luna E."/>
            <person name="Martienssen R.A."/>
            <person name="Minamino N."/>
            <person name="Mizutani M."/>
            <person name="Mizutani M."/>
            <person name="Mochizuki N."/>
            <person name="Monte I."/>
            <person name="Mosher R."/>
            <person name="Nagasaki H."/>
            <person name="Nakagami H."/>
            <person name="Naramoto S."/>
            <person name="Nishitani K."/>
            <person name="Ohtani M."/>
            <person name="Okamoto T."/>
            <person name="Okumura M."/>
            <person name="Phillips J."/>
            <person name="Pollak B."/>
            <person name="Reinders A."/>
            <person name="Rovekamp M."/>
            <person name="Sano R."/>
            <person name="Sawa S."/>
            <person name="Schmid M.W."/>
            <person name="Shirakawa M."/>
            <person name="Solano R."/>
            <person name="Spunde A."/>
            <person name="Suetsugu N."/>
            <person name="Sugano S."/>
            <person name="Sugiyama A."/>
            <person name="Sun R."/>
            <person name="Suzuki Y."/>
            <person name="Takenaka M."/>
            <person name="Takezawa D."/>
            <person name="Tomogane H."/>
            <person name="Tsuzuki M."/>
            <person name="Ueda T."/>
            <person name="Umeda M."/>
            <person name="Ward J.M."/>
            <person name="Watanabe Y."/>
            <person name="Yazaki K."/>
            <person name="Yokoyama R."/>
            <person name="Yoshitake Y."/>
            <person name="Yotsui I."/>
            <person name="Zachgo S."/>
            <person name="Schmutz J."/>
        </authorList>
    </citation>
    <scope>NUCLEOTIDE SEQUENCE [LARGE SCALE GENOMIC DNA]</scope>
    <source>
        <strain evidence="14">Tak-1</strain>
    </source>
</reference>
<dbReference type="GO" id="GO:0004765">
    <property type="term" value="F:shikimate kinase activity"/>
    <property type="evidence" value="ECO:0000318"/>
    <property type="project" value="GO_Central"/>
</dbReference>